<feature type="compositionally biased region" description="Polar residues" evidence="23">
    <location>
        <begin position="447"/>
        <end position="469"/>
    </location>
</feature>
<dbReference type="GO" id="GO:0005576">
    <property type="term" value="C:extracellular region"/>
    <property type="evidence" value="ECO:0007669"/>
    <property type="project" value="UniProtKB-SubCell"/>
</dbReference>
<feature type="region of interest" description="Disordered" evidence="23">
    <location>
        <begin position="73"/>
        <end position="105"/>
    </location>
</feature>
<dbReference type="GO" id="GO:0006325">
    <property type="term" value="P:chromatin organization"/>
    <property type="evidence" value="ECO:0007669"/>
    <property type="project" value="UniProtKB-KW"/>
</dbReference>
<comment type="function">
    <text evidence="1">Released extracellularly via exosomes, it is a ligand of the natural killer/NK cells receptor NCR3 and stimulates NK cells cytotoxicity. It may thereby trigger NK cells cytotoxicity against neighboring tumor cells and immature myeloid dendritic cells (DC).</text>
</comment>
<dbReference type="GO" id="GO:0002376">
    <property type="term" value="P:immune system process"/>
    <property type="evidence" value="ECO:0007669"/>
    <property type="project" value="UniProtKB-KW"/>
</dbReference>
<evidence type="ECO:0000256" key="12">
    <source>
        <dbReference type="ARBA" id="ARBA00022782"/>
    </source>
</evidence>
<dbReference type="InterPro" id="IPR000626">
    <property type="entry name" value="Ubiquitin-like_dom"/>
</dbReference>
<feature type="compositionally biased region" description="Low complexity" evidence="23">
    <location>
        <begin position="762"/>
        <end position="781"/>
    </location>
</feature>
<evidence type="ECO:0000256" key="10">
    <source>
        <dbReference type="ARBA" id="ARBA00022703"/>
    </source>
</evidence>
<evidence type="ECO:0000256" key="7">
    <source>
        <dbReference type="ARBA" id="ARBA00022490"/>
    </source>
</evidence>
<feature type="region of interest" description="Disordered" evidence="23">
    <location>
        <begin position="432"/>
        <end position="479"/>
    </location>
</feature>
<dbReference type="PROSITE" id="PS50053">
    <property type="entry name" value="UBIQUITIN_2"/>
    <property type="match status" value="1"/>
</dbReference>
<feature type="compositionally biased region" description="Low complexity" evidence="23">
    <location>
        <begin position="432"/>
        <end position="446"/>
    </location>
</feature>
<dbReference type="Pfam" id="PF12057">
    <property type="entry name" value="BAG6"/>
    <property type="match status" value="1"/>
</dbReference>
<evidence type="ECO:0000256" key="6">
    <source>
        <dbReference type="ARBA" id="ARBA00022448"/>
    </source>
</evidence>
<feature type="region of interest" description="Disordered" evidence="23">
    <location>
        <begin position="651"/>
        <end position="692"/>
    </location>
</feature>
<keyword evidence="11" id="KW-0677">Repeat</keyword>
<dbReference type="GO" id="GO:0005634">
    <property type="term" value="C:nucleus"/>
    <property type="evidence" value="ECO:0007669"/>
    <property type="project" value="UniProtKB-SubCell"/>
</dbReference>
<dbReference type="GO" id="GO:0006915">
    <property type="term" value="P:apoptotic process"/>
    <property type="evidence" value="ECO:0007669"/>
    <property type="project" value="UniProtKB-KW"/>
</dbReference>
<keyword evidence="8" id="KW-0964">Secreted</keyword>
<evidence type="ECO:0000256" key="9">
    <source>
        <dbReference type="ARBA" id="ARBA00022553"/>
    </source>
</evidence>
<feature type="region of interest" description="Disordered" evidence="23">
    <location>
        <begin position="1147"/>
        <end position="1166"/>
    </location>
</feature>
<evidence type="ECO:0000313" key="25">
    <source>
        <dbReference type="EMBL" id="CAD7426204.1"/>
    </source>
</evidence>
<feature type="compositionally biased region" description="Low complexity" evidence="23">
    <location>
        <begin position="80"/>
        <end position="93"/>
    </location>
</feature>
<keyword evidence="9" id="KW-0597">Phosphoprotein</keyword>
<feature type="compositionally biased region" description="Low complexity" evidence="23">
    <location>
        <begin position="677"/>
        <end position="692"/>
    </location>
</feature>
<accession>A0A7R9HKJ1</accession>
<name>A0A7R9HKJ1_9NEOP</name>
<dbReference type="GO" id="GO:0051787">
    <property type="term" value="F:misfolded protein binding"/>
    <property type="evidence" value="ECO:0007669"/>
    <property type="project" value="TreeGrafter"/>
</dbReference>
<dbReference type="InterPro" id="IPR019954">
    <property type="entry name" value="Ubiquitin_CS"/>
</dbReference>
<evidence type="ECO:0000256" key="13">
    <source>
        <dbReference type="ARBA" id="ARBA00022853"/>
    </source>
</evidence>
<evidence type="ECO:0000256" key="19">
    <source>
        <dbReference type="ARBA" id="ARBA00029739"/>
    </source>
</evidence>
<feature type="region of interest" description="Disordered" evidence="23">
    <location>
        <begin position="743"/>
        <end position="787"/>
    </location>
</feature>
<keyword evidence="13" id="KW-0156">Chromatin regulator</keyword>
<evidence type="ECO:0000256" key="11">
    <source>
        <dbReference type="ARBA" id="ARBA00022737"/>
    </source>
</evidence>
<gene>
    <name evidence="25" type="ORF">TMSB3V08_LOCUS3097</name>
</gene>
<dbReference type="FunFam" id="3.10.20.90:FF:000154">
    <property type="entry name" value="Large proline-rich protein BAG6"/>
    <property type="match status" value="1"/>
</dbReference>
<feature type="region of interest" description="Disordered" evidence="23">
    <location>
        <begin position="157"/>
        <end position="211"/>
    </location>
</feature>
<evidence type="ECO:0000256" key="20">
    <source>
        <dbReference type="ARBA" id="ARBA00030033"/>
    </source>
</evidence>
<organism evidence="25">
    <name type="scientific">Timema monikensis</name>
    <dbReference type="NCBI Taxonomy" id="170555"/>
    <lineage>
        <taxon>Eukaryota</taxon>
        <taxon>Metazoa</taxon>
        <taxon>Ecdysozoa</taxon>
        <taxon>Arthropoda</taxon>
        <taxon>Hexapoda</taxon>
        <taxon>Insecta</taxon>
        <taxon>Pterygota</taxon>
        <taxon>Neoptera</taxon>
        <taxon>Polyneoptera</taxon>
        <taxon>Phasmatodea</taxon>
        <taxon>Timematodea</taxon>
        <taxon>Timematoidea</taxon>
        <taxon>Timematidae</taxon>
        <taxon>Timema</taxon>
    </lineage>
</organism>
<dbReference type="CDD" id="cd01809">
    <property type="entry name" value="Ubl_BAG6"/>
    <property type="match status" value="1"/>
</dbReference>
<evidence type="ECO:0000256" key="18">
    <source>
        <dbReference type="ARBA" id="ARBA00023242"/>
    </source>
</evidence>
<comment type="subcellular location">
    <subcellularLocation>
        <location evidence="3">Cytoplasm</location>
        <location evidence="3">Cytosol</location>
    </subcellularLocation>
    <subcellularLocation>
        <location evidence="2">Nucleus</location>
    </subcellularLocation>
    <subcellularLocation>
        <location evidence="4">Secreted</location>
        <location evidence="4">Extracellular exosome</location>
    </subcellularLocation>
</comment>
<keyword evidence="17" id="KW-0143">Chaperone</keyword>
<keyword evidence="7" id="KW-0963">Cytoplasm</keyword>
<evidence type="ECO:0000256" key="21">
    <source>
        <dbReference type="ARBA" id="ARBA00046003"/>
    </source>
</evidence>
<evidence type="ECO:0000256" key="14">
    <source>
        <dbReference type="ARBA" id="ARBA00022859"/>
    </source>
</evidence>
<evidence type="ECO:0000256" key="5">
    <source>
        <dbReference type="ARBA" id="ARBA00021614"/>
    </source>
</evidence>
<proteinExistence type="predicted"/>
<evidence type="ECO:0000256" key="23">
    <source>
        <dbReference type="SAM" id="MobiDB-lite"/>
    </source>
</evidence>
<evidence type="ECO:0000259" key="24">
    <source>
        <dbReference type="PROSITE" id="PS50053"/>
    </source>
</evidence>
<reference evidence="25" key="1">
    <citation type="submission" date="2020-11" db="EMBL/GenBank/DDBJ databases">
        <authorList>
            <person name="Tran Van P."/>
        </authorList>
    </citation>
    <scope>NUCLEOTIDE SEQUENCE</scope>
</reference>
<feature type="region of interest" description="Disordered" evidence="23">
    <location>
        <begin position="495"/>
        <end position="552"/>
    </location>
</feature>
<feature type="compositionally biased region" description="Low complexity" evidence="23">
    <location>
        <begin position="194"/>
        <end position="211"/>
    </location>
</feature>
<dbReference type="PROSITE" id="PS00299">
    <property type="entry name" value="UBIQUITIN_1"/>
    <property type="match status" value="1"/>
</dbReference>
<dbReference type="GO" id="GO:0031593">
    <property type="term" value="F:polyubiquitin modification-dependent protein binding"/>
    <property type="evidence" value="ECO:0007669"/>
    <property type="project" value="TreeGrafter"/>
</dbReference>
<keyword evidence="18" id="KW-0539">Nucleus</keyword>
<evidence type="ECO:0000256" key="15">
    <source>
        <dbReference type="ARBA" id="ARBA00022871"/>
    </source>
</evidence>
<dbReference type="Gene3D" id="3.10.20.90">
    <property type="entry name" value="Phosphatidylinositol 3-kinase Catalytic Subunit, Chain A, domain 1"/>
    <property type="match status" value="1"/>
</dbReference>
<evidence type="ECO:0000256" key="8">
    <source>
        <dbReference type="ARBA" id="ARBA00022525"/>
    </source>
</evidence>
<dbReference type="GO" id="GO:0007283">
    <property type="term" value="P:spermatogenesis"/>
    <property type="evidence" value="ECO:0007669"/>
    <property type="project" value="UniProtKB-KW"/>
</dbReference>
<dbReference type="Pfam" id="PF00240">
    <property type="entry name" value="ubiquitin"/>
    <property type="match status" value="1"/>
</dbReference>
<dbReference type="SMART" id="SM00213">
    <property type="entry name" value="UBQ"/>
    <property type="match status" value="1"/>
</dbReference>
<feature type="domain" description="Ubiquitin-like" evidence="24">
    <location>
        <begin position="2"/>
        <end position="63"/>
    </location>
</feature>
<feature type="region of interest" description="Disordered" evidence="23">
    <location>
        <begin position="269"/>
        <end position="322"/>
    </location>
</feature>
<sequence>MIELTVKTLDSRNHSFEVADDTTVKQLKEKIAESIAIPADSQRLIYCGRVLQDEKNLTDYDVNGKVIHLVQRAPPQAFRSNGSPSTGRSSSAGPQRRSTQHRMPRMDGNAMYLGAMAFPAELMDTQGIQSPAPAQSLSQSRLSLAHQMLARAGAVLDKLENPTSTDTAEPDSPPGEAENGSNSNGESPTPPVAGTPNNGNNNGGEPVTPGPVYEAGTIAHAAHAATAAAIAAAVSAAHAAGVPNITIMRAGQGQLEPVDLINLNEAQSRTEPDSITQDTPETSSPEPSAPLAEPTSQAPPPDAPSTPSAEPSGSNARRPGLPRTSVMADLMDELNRVNERLAPFLQIYHQLMRDDASYEGNTTAATDSQRIFNQVSQIMHFLSHAYHAMSDVLCDFSTPPPRSLRCRPVFIQHSALLQAGIPIQAQINLTANRGSNTNSGRTTTSTAAMTDNLNVETTPSQTENGTNFRTTHDRPTVYVSPLRNGVLASEYDGIAPAQGLDSSPRETTPDGESASESGTAEGTETLPRSRVRGLNNDNRPRGDPRLHVTPMARRTESGFYTLSPGNMEFFMEVTPGAIGSITIDSMETVVTNGNTVSSGSGESTGAANFPWGPPPPPEFIQNLMQAVAGQMMGRAPGGLAGMAAAANAATQPGTSTQAGTVPGAGVPGQNSQARGNTATHPTTSTQTRSTSRPHVHLAPAMQSFANNYFDPFLLCNSHHIRMSRRRLRSQLAPSLTVQTDTRNGSVSVNIMGGSVGRSGGLASSAPPQADDAPSQPSAPAPDDSDLTDARTSIMNMFSSIIGATQRQGPSQQPSDTEDASAPRQDYDSLSNFVQSLLNRTFHGGDEVMPIMQDSFTLADMLHSVSDHSFVEGESFFIDLFIALARVLTFGDIMALRLGNTQPLTRVRPQLREFVSHRVLLDEPSTQESIARGTDRILAELRPHFNVLSGARLREDVDLITTMNQYHQMRLPEVIEIITEGSEAAFGASLIRWCKWYLKELFAIILHCCLDGPQGMQTIVRNFVLQLTSGVSQIIQNWTLESMLAHLREFVRTLDIPLEDIQRFLVYRIATTPASVSHQTPEQVTDSPETMETDNTPTEHPVTVNHVKPEAELIPGAIVMDTSLPDVLLSAEPWHADVPSDWVPIITRDSQRQRRQNPQPAFSDAYLSGMPSKRRKVVSSAKPQGSLSQVISESVCTAVNAAGVGPVLIRDTVSQAAGNDTTIQLAYQEQLRAAVQESLAQNTDYSSTRFPNTAKYFTK</sequence>
<dbReference type="EMBL" id="OB793133">
    <property type="protein sequence ID" value="CAD7426204.1"/>
    <property type="molecule type" value="Genomic_DNA"/>
</dbReference>
<evidence type="ECO:0000256" key="4">
    <source>
        <dbReference type="ARBA" id="ARBA00004550"/>
    </source>
</evidence>
<keyword evidence="16" id="KW-0007">Acetylation</keyword>
<dbReference type="AlphaFoldDB" id="A0A7R9HKJ1"/>
<evidence type="ECO:0000256" key="22">
    <source>
        <dbReference type="ARBA" id="ARBA00046936"/>
    </source>
</evidence>
<keyword evidence="15" id="KW-0744">Spermatogenesis</keyword>
<dbReference type="PANTHER" id="PTHR15204:SF0">
    <property type="entry name" value="LARGE PROLINE-RICH PROTEIN BAG6"/>
    <property type="match status" value="1"/>
</dbReference>
<feature type="compositionally biased region" description="Polar residues" evidence="23">
    <location>
        <begin position="1076"/>
        <end position="1097"/>
    </location>
</feature>
<feature type="region of interest" description="Disordered" evidence="23">
    <location>
        <begin position="1076"/>
        <end position="1101"/>
    </location>
</feature>
<feature type="compositionally biased region" description="Polar residues" evidence="23">
    <location>
        <begin position="803"/>
        <end position="814"/>
    </location>
</feature>
<dbReference type="GO" id="GO:0071818">
    <property type="term" value="C:BAT3 complex"/>
    <property type="evidence" value="ECO:0007669"/>
    <property type="project" value="TreeGrafter"/>
</dbReference>
<keyword evidence="10" id="KW-0053">Apoptosis</keyword>
<keyword evidence="14" id="KW-0391">Immunity</keyword>
<feature type="compositionally biased region" description="Low complexity" evidence="23">
    <location>
        <begin position="279"/>
        <end position="296"/>
    </location>
</feature>
<evidence type="ECO:0000256" key="2">
    <source>
        <dbReference type="ARBA" id="ARBA00004123"/>
    </source>
</evidence>
<dbReference type="SUPFAM" id="SSF54236">
    <property type="entry name" value="Ubiquitin-like"/>
    <property type="match status" value="1"/>
</dbReference>
<feature type="compositionally biased region" description="Polar residues" evidence="23">
    <location>
        <begin position="269"/>
        <end position="278"/>
    </location>
</feature>
<evidence type="ECO:0000256" key="1">
    <source>
        <dbReference type="ARBA" id="ARBA00002067"/>
    </source>
</evidence>
<dbReference type="GO" id="GO:0030154">
    <property type="term" value="P:cell differentiation"/>
    <property type="evidence" value="ECO:0007669"/>
    <property type="project" value="UniProtKB-KW"/>
</dbReference>
<evidence type="ECO:0000256" key="16">
    <source>
        <dbReference type="ARBA" id="ARBA00022990"/>
    </source>
</evidence>
<evidence type="ECO:0000256" key="17">
    <source>
        <dbReference type="ARBA" id="ARBA00023186"/>
    </source>
</evidence>
<feature type="region of interest" description="Disordered" evidence="23">
    <location>
        <begin position="803"/>
        <end position="823"/>
    </location>
</feature>
<comment type="function">
    <text evidence="21">Involved in DNA damage-induced apoptosis: following DNA damage, accumulates in the nucleus and forms a complex with p300/EP300, enhancing p300/EP300-mediated p53/TP53 acetylation leading to increase p53/TP53 transcriptional activity. When nuclear, may also act as a component of some chromatin regulator complex that regulates histone 3 'Lys-4' dimethylation (H3K4me2).</text>
</comment>
<dbReference type="PANTHER" id="PTHR15204">
    <property type="entry name" value="LARGE PROLINE-RICH PROTEIN BAG6"/>
    <property type="match status" value="1"/>
</dbReference>
<dbReference type="GO" id="GO:0036503">
    <property type="term" value="P:ERAD pathway"/>
    <property type="evidence" value="ECO:0007669"/>
    <property type="project" value="TreeGrafter"/>
</dbReference>
<dbReference type="InterPro" id="IPR021925">
    <property type="entry name" value="BAG6"/>
</dbReference>
<keyword evidence="12" id="KW-0221">Differentiation</keyword>
<evidence type="ECO:0000256" key="3">
    <source>
        <dbReference type="ARBA" id="ARBA00004514"/>
    </source>
</evidence>
<comment type="subunit">
    <text evidence="22">Component of the BAG6/BAT3 complex, also named BAT3 complex, at least composed of BAG6, UBL4A and GET4/TRC35. Interacts with GET4; the interaction is direct and localizes BAG6 in the cytosol. Interacts with UBL4A; the interaction is direct and required for UBL4A protein stability. Interacts with AIFM1. Interacts with HSPA2. Interacts with CTCFL. Interacts with p300/EP300. Interacts (via ubiquitin-like domain) with RNF126; required for BAG6-dependent ubiquitination of proteins mislocalized to the cytosol. Interacts (via ubiquitin-like domain) with SGTA; SGTA competes with RNF126 by binding the same region of BAG6, thereby promoting deubiquitination of BAG6-target proteins and rescuing them from degradation. Interacts with ricin A chain. Interacts with VCP and AMFR; both form the VCP/p97-AMFR/gp78 complex. Interacts with SYVN1. Interacts with USP13; the interaction is direct and may mediate UBL4A deubiquitination. Interacts with ZFAND2B. Interacts with KPNA2. Interacts with UBQLN4.</text>
</comment>
<protein>
    <recommendedName>
        <fullName evidence="5">Large proline-rich protein BAG6</fullName>
    </recommendedName>
    <alternativeName>
        <fullName evidence="20">BCL2-associated athanogene 6</fullName>
    </alternativeName>
    <alternativeName>
        <fullName evidence="19">HLA-B-associated transcript 3</fullName>
    </alternativeName>
</protein>
<dbReference type="InterPro" id="IPR029071">
    <property type="entry name" value="Ubiquitin-like_domsf"/>
</dbReference>
<keyword evidence="6" id="KW-0813">Transport</keyword>